<evidence type="ECO:0000259" key="2">
    <source>
        <dbReference type="Pfam" id="PF00668"/>
    </source>
</evidence>
<proteinExistence type="predicted"/>
<dbReference type="GO" id="GO:0009366">
    <property type="term" value="C:enterobactin synthetase complex"/>
    <property type="evidence" value="ECO:0007669"/>
    <property type="project" value="TreeGrafter"/>
</dbReference>
<dbReference type="GO" id="GO:0009239">
    <property type="term" value="P:enterobactin biosynthetic process"/>
    <property type="evidence" value="ECO:0007669"/>
    <property type="project" value="TreeGrafter"/>
</dbReference>
<dbReference type="Proteomes" id="UP000002212">
    <property type="component" value="Plasmid pROB01"/>
</dbReference>
<dbReference type="GO" id="GO:0005829">
    <property type="term" value="C:cytosol"/>
    <property type="evidence" value="ECO:0007669"/>
    <property type="project" value="TreeGrafter"/>
</dbReference>
<evidence type="ECO:0000313" key="3">
    <source>
        <dbReference type="EMBL" id="BAH55655.1"/>
    </source>
</evidence>
<feature type="region of interest" description="Disordered" evidence="1">
    <location>
        <begin position="1"/>
        <end position="33"/>
    </location>
</feature>
<organism evidence="3 4">
    <name type="scientific">Rhodococcus opacus (strain B4)</name>
    <dbReference type="NCBI Taxonomy" id="632772"/>
    <lineage>
        <taxon>Bacteria</taxon>
        <taxon>Bacillati</taxon>
        <taxon>Actinomycetota</taxon>
        <taxon>Actinomycetes</taxon>
        <taxon>Mycobacteriales</taxon>
        <taxon>Nocardiaceae</taxon>
        <taxon>Rhodococcus</taxon>
    </lineage>
</organism>
<dbReference type="AlphaFoldDB" id="C1BCR1"/>
<dbReference type="SMR" id="C1BCR1"/>
<evidence type="ECO:0000313" key="4">
    <source>
        <dbReference type="Proteomes" id="UP000002212"/>
    </source>
</evidence>
<dbReference type="InterPro" id="IPR023213">
    <property type="entry name" value="CAT-like_dom_sf"/>
</dbReference>
<dbReference type="InterPro" id="IPR001242">
    <property type="entry name" value="Condensation_dom"/>
</dbReference>
<dbReference type="PANTHER" id="PTHR45527">
    <property type="entry name" value="NONRIBOSOMAL PEPTIDE SYNTHETASE"/>
    <property type="match status" value="1"/>
</dbReference>
<dbReference type="GO" id="GO:0008610">
    <property type="term" value="P:lipid biosynthetic process"/>
    <property type="evidence" value="ECO:0007669"/>
    <property type="project" value="UniProtKB-ARBA"/>
</dbReference>
<feature type="domain" description="Condensation" evidence="2">
    <location>
        <begin position="24"/>
        <end position="132"/>
    </location>
</feature>
<keyword evidence="3" id="KW-0614">Plasmid</keyword>
<dbReference type="EMBL" id="AP011116">
    <property type="protein sequence ID" value="BAH55655.1"/>
    <property type="molecule type" value="Genomic_DNA"/>
</dbReference>
<dbReference type="PANTHER" id="PTHR45527:SF1">
    <property type="entry name" value="FATTY ACID SYNTHASE"/>
    <property type="match status" value="1"/>
</dbReference>
<dbReference type="Pfam" id="PF00668">
    <property type="entry name" value="Condensation"/>
    <property type="match status" value="1"/>
</dbReference>
<reference evidence="3 4" key="1">
    <citation type="submission" date="2009-03" db="EMBL/GenBank/DDBJ databases">
        <title>Comparison of the complete genome sequences of Rhodococcus erythropolis PR4 and Rhodococcus opacus B4.</title>
        <authorList>
            <person name="Takarada H."/>
            <person name="Sekine M."/>
            <person name="Hosoyama A."/>
            <person name="Yamada R."/>
            <person name="Fujisawa T."/>
            <person name="Omata S."/>
            <person name="Shimizu A."/>
            <person name="Tsukatani N."/>
            <person name="Tanikawa S."/>
            <person name="Fujita N."/>
            <person name="Harayama S."/>
        </authorList>
    </citation>
    <scope>NUCLEOTIDE SEQUENCE [LARGE SCALE GENOMIC DNA]</scope>
    <source>
        <strain evidence="3 4">B4</strain>
        <plasmid evidence="3 4">pROB01</plasmid>
    </source>
</reference>
<gene>
    <name evidence="3" type="ordered locus">ROP_pROB01-01560</name>
</gene>
<dbReference type="GO" id="GO:0047527">
    <property type="term" value="F:2,3-dihydroxybenzoate-serine ligase activity"/>
    <property type="evidence" value="ECO:0007669"/>
    <property type="project" value="TreeGrafter"/>
</dbReference>
<dbReference type="HOGENOM" id="CLU_1141877_0_0_11"/>
<protein>
    <submittedName>
        <fullName evidence="3">Putative non-ribosomal peptide synthetase</fullName>
    </submittedName>
</protein>
<dbReference type="GO" id="GO:0031177">
    <property type="term" value="F:phosphopantetheine binding"/>
    <property type="evidence" value="ECO:0007669"/>
    <property type="project" value="TreeGrafter"/>
</dbReference>
<dbReference type="KEGG" id="rop:ROP_pROB01-01560"/>
<dbReference type="Gene3D" id="3.30.559.30">
    <property type="entry name" value="Nonribosomal peptide synthetase, condensation domain"/>
    <property type="match status" value="1"/>
</dbReference>
<dbReference type="SUPFAM" id="SSF52777">
    <property type="entry name" value="CoA-dependent acyltransferases"/>
    <property type="match status" value="1"/>
</dbReference>
<evidence type="ECO:0000256" key="1">
    <source>
        <dbReference type="SAM" id="MobiDB-lite"/>
    </source>
</evidence>
<dbReference type="Gene3D" id="3.30.559.10">
    <property type="entry name" value="Chloramphenicol acetyltransferase-like domain"/>
    <property type="match status" value="1"/>
</dbReference>
<dbReference type="GO" id="GO:0043041">
    <property type="term" value="P:amino acid activation for nonribosomal peptide biosynthetic process"/>
    <property type="evidence" value="ECO:0007669"/>
    <property type="project" value="TreeGrafter"/>
</dbReference>
<geneLocation type="plasmid" evidence="3 4">
    <name>pROB01</name>
</geneLocation>
<name>C1BCR1_RHOOB</name>
<dbReference type="PATRIC" id="fig|632772.20.peg.7874"/>
<accession>C1BCR1</accession>
<sequence>MTPEVSRMPKSTIGQRNWPGLTGALSLPSDRPRPEKWSYGAARLPFAIAPAVHGALLEAARTHHTGLFTALHAAVTLLLARLSGATDIAIGAPVAGHGHPSLDDVVGMFVNTVVLRTQVESTTTFDDLVARCSGHRVAGVRARGCAVRAPGGDPRSRTVTVVAPVLPGRDLARKLRPRRTRCRRTHFDITPSPLDIAKCDPHFYFTERHDGTGAPDGIDAKLVYSTDLFNKGLRAVLSTRSEL</sequence>